<keyword evidence="3" id="KW-0660">Purine salvage</keyword>
<dbReference type="InterPro" id="IPR001093">
    <property type="entry name" value="IMP_DH_GMPRt"/>
</dbReference>
<dbReference type="NCBIfam" id="TIGR01303">
    <property type="entry name" value="IMP_DH_rel_1"/>
    <property type="match status" value="1"/>
</dbReference>
<feature type="compositionally biased region" description="Pro residues" evidence="9">
    <location>
        <begin position="284"/>
        <end position="301"/>
    </location>
</feature>
<evidence type="ECO:0000313" key="12">
    <source>
        <dbReference type="Proteomes" id="UP000295497"/>
    </source>
</evidence>
<dbReference type="Gene3D" id="3.20.20.70">
    <property type="entry name" value="Aldolase class I"/>
    <property type="match status" value="1"/>
</dbReference>
<dbReference type="Pfam" id="PF13692">
    <property type="entry name" value="Glyco_trans_1_4"/>
    <property type="match status" value="1"/>
</dbReference>
<gene>
    <name evidence="11" type="ORF">SOCE836_015380</name>
</gene>
<evidence type="ECO:0000256" key="3">
    <source>
        <dbReference type="ARBA" id="ARBA00022726"/>
    </source>
</evidence>
<evidence type="ECO:0000256" key="7">
    <source>
        <dbReference type="ARBA" id="ARBA00023122"/>
    </source>
</evidence>
<evidence type="ECO:0000256" key="4">
    <source>
        <dbReference type="ARBA" id="ARBA00022737"/>
    </source>
</evidence>
<dbReference type="SMART" id="SM00116">
    <property type="entry name" value="CBS"/>
    <property type="match status" value="2"/>
</dbReference>
<evidence type="ECO:0000313" key="11">
    <source>
        <dbReference type="EMBL" id="AUX29448.1"/>
    </source>
</evidence>
<reference evidence="11 12" key="1">
    <citation type="submission" date="2015-09" db="EMBL/GenBank/DDBJ databases">
        <title>Sorangium comparison.</title>
        <authorList>
            <person name="Zaburannyi N."/>
            <person name="Bunk B."/>
            <person name="Overmann J."/>
            <person name="Mueller R."/>
        </authorList>
    </citation>
    <scope>NUCLEOTIDE SEQUENCE [LARGE SCALE GENOMIC DNA]</scope>
    <source>
        <strain evidence="11 12">So ce836</strain>
    </source>
</reference>
<dbReference type="InterPro" id="IPR050139">
    <property type="entry name" value="GMP_reductase"/>
</dbReference>
<evidence type="ECO:0000259" key="10">
    <source>
        <dbReference type="PROSITE" id="PS51371"/>
    </source>
</evidence>
<feature type="region of interest" description="Disordered" evidence="9">
    <location>
        <begin position="279"/>
        <end position="336"/>
    </location>
</feature>
<dbReference type="InterPro" id="IPR005991">
    <property type="entry name" value="GUAB1"/>
</dbReference>
<feature type="domain" description="CBS" evidence="10">
    <location>
        <begin position="431"/>
        <end position="492"/>
    </location>
</feature>
<dbReference type="InterPro" id="IPR013785">
    <property type="entry name" value="Aldolase_TIM"/>
</dbReference>
<dbReference type="SUPFAM" id="SSF51412">
    <property type="entry name" value="Inosine monophosphate dehydrogenase (IMPDH)"/>
    <property type="match status" value="1"/>
</dbReference>
<dbReference type="EC" id="1.7.1.7" evidence="1"/>
<dbReference type="CDD" id="cd02205">
    <property type="entry name" value="CBS_pair_SF"/>
    <property type="match status" value="1"/>
</dbReference>
<sequence>MAVALARRAGAQAVVVSAGPFSACPVGLHVKRALGVPLVFDLRDPWSLHETGHGPPSGLAERARRAVVPRLERRWLAGADHVILNTRSALEAYRARFPELATKSSFVRNHFDLALYVPAPAPEPPRSFVILHLGTLREETSADAIGAVLRRLIDRERLAPGELVLRQIGRTSAYDRDRFERLGLTPYIEILPPIPQRDVMAELRRAHVLLTLVDPRVVLRIAAKTYDYAASGMPIVSAAANPEVDELLAHRSDSARVPPDDVEGLAAALARHLARFRETGALPEPAPPPRTSPPRPRPPGSPRSSTASWPARPTPPAGTRLPRAAPPSRRHHPGSELCMRFLHPERDESLELALEDVFLTPGYFAGGSRLDTDLRPTDFPGGSHPIVSANMNAVTGKRMAETMARFGGLGVLPQDMDLDTVERIVGHIKRADPRYDTPLSVSPRATLRDVHGIIRKRSHDMVVVVDDERRPIGIVTHADLRNRDQYTPASALMSSRLITIQAGTPNRTAFLLMEDARVKAVPVLDQEGRLHGVLTRDDAVRLELLRPTLDARGELMVAAAIGISAQAAQSAARLLEIGVSAIVLDTAHGHQRRMIEAVRAVRRAIGDAVPLVAGNVCTAEGTRDLIEAGADIVKVNVGPGAMCTTRMQTGAGRPTFSSVLVCAREASRHGKRVWADGGVRHPRDVALYLAAGASRVMVGTTLAGTYESPGDVMEDREGLLYKENYGMASARAVSERTADLDPFERAKKVFFREGISTSRIYIHEGRESVGAILIEMITGVQSACTYAGAANLDELHDKAVIGVQTLAGYGEGKPHGLERR</sequence>
<dbReference type="GO" id="GO:0003920">
    <property type="term" value="F:GMP reductase activity"/>
    <property type="evidence" value="ECO:0007669"/>
    <property type="project" value="UniProtKB-EC"/>
</dbReference>
<evidence type="ECO:0000256" key="8">
    <source>
        <dbReference type="PROSITE-ProRule" id="PRU00703"/>
    </source>
</evidence>
<proteinExistence type="inferred from homology"/>
<dbReference type="EMBL" id="CP012672">
    <property type="protein sequence ID" value="AUX29448.1"/>
    <property type="molecule type" value="Genomic_DNA"/>
</dbReference>
<dbReference type="FunFam" id="3.20.20.70:FF:000424">
    <property type="entry name" value="Inosine-5'-monophosphate dehydrogenase 2"/>
    <property type="match status" value="1"/>
</dbReference>
<dbReference type="Gene3D" id="3.40.50.2000">
    <property type="entry name" value="Glycogen Phosphorylase B"/>
    <property type="match status" value="2"/>
</dbReference>
<dbReference type="PANTHER" id="PTHR43170:SF5">
    <property type="entry name" value="GMP REDUCTASE"/>
    <property type="match status" value="1"/>
</dbReference>
<dbReference type="Pfam" id="PF00478">
    <property type="entry name" value="IMPDH"/>
    <property type="match status" value="1"/>
</dbReference>
<evidence type="ECO:0000256" key="1">
    <source>
        <dbReference type="ARBA" id="ARBA00012678"/>
    </source>
</evidence>
<evidence type="ECO:0000256" key="5">
    <source>
        <dbReference type="ARBA" id="ARBA00022857"/>
    </source>
</evidence>
<evidence type="ECO:0000256" key="2">
    <source>
        <dbReference type="ARBA" id="ARBA00015800"/>
    </source>
</evidence>
<feature type="domain" description="CBS" evidence="10">
    <location>
        <begin position="493"/>
        <end position="551"/>
    </location>
</feature>
<dbReference type="InterPro" id="IPR000644">
    <property type="entry name" value="CBS_dom"/>
</dbReference>
<evidence type="ECO:0000256" key="9">
    <source>
        <dbReference type="SAM" id="MobiDB-lite"/>
    </source>
</evidence>
<dbReference type="GO" id="GO:0005829">
    <property type="term" value="C:cytosol"/>
    <property type="evidence" value="ECO:0007669"/>
    <property type="project" value="TreeGrafter"/>
</dbReference>
<organism evidence="11 12">
    <name type="scientific">Sorangium cellulosum</name>
    <name type="common">Polyangium cellulosum</name>
    <dbReference type="NCBI Taxonomy" id="56"/>
    <lineage>
        <taxon>Bacteria</taxon>
        <taxon>Pseudomonadati</taxon>
        <taxon>Myxococcota</taxon>
        <taxon>Polyangia</taxon>
        <taxon>Polyangiales</taxon>
        <taxon>Polyangiaceae</taxon>
        <taxon>Sorangium</taxon>
    </lineage>
</organism>
<keyword evidence="4" id="KW-0677">Repeat</keyword>
<dbReference type="SMART" id="SM01240">
    <property type="entry name" value="IMPDH"/>
    <property type="match status" value="1"/>
</dbReference>
<dbReference type="PROSITE" id="PS51371">
    <property type="entry name" value="CBS"/>
    <property type="match status" value="2"/>
</dbReference>
<keyword evidence="7 8" id="KW-0129">CBS domain</keyword>
<dbReference type="SUPFAM" id="SSF54631">
    <property type="entry name" value="CBS-domain pair"/>
    <property type="match status" value="1"/>
</dbReference>
<dbReference type="PANTHER" id="PTHR43170">
    <property type="entry name" value="GMP REDUCTASE"/>
    <property type="match status" value="1"/>
</dbReference>
<dbReference type="InterPro" id="IPR046342">
    <property type="entry name" value="CBS_dom_sf"/>
</dbReference>
<dbReference type="CDD" id="cd00381">
    <property type="entry name" value="IMPDH"/>
    <property type="match status" value="1"/>
</dbReference>
<name>A0A4P2QIK3_SORCE</name>
<protein>
    <recommendedName>
        <fullName evidence="2">GMP reductase</fullName>
        <ecNumber evidence="1">1.7.1.7</ecNumber>
    </recommendedName>
</protein>
<dbReference type="AlphaFoldDB" id="A0A4P2QIK3"/>
<dbReference type="GO" id="GO:0006166">
    <property type="term" value="P:purine ribonucleoside salvage"/>
    <property type="evidence" value="ECO:0007669"/>
    <property type="project" value="UniProtKB-KW"/>
</dbReference>
<evidence type="ECO:0000256" key="6">
    <source>
        <dbReference type="ARBA" id="ARBA00023002"/>
    </source>
</evidence>
<dbReference type="GO" id="GO:0016616">
    <property type="term" value="F:oxidoreductase activity, acting on the CH-OH group of donors, NAD or NADP as acceptor"/>
    <property type="evidence" value="ECO:0007669"/>
    <property type="project" value="UniProtKB-ARBA"/>
</dbReference>
<accession>A0A4P2QIK3</accession>
<dbReference type="Proteomes" id="UP000295497">
    <property type="component" value="Chromosome"/>
</dbReference>
<dbReference type="NCBIfam" id="NF005869">
    <property type="entry name" value="PRK07807.1"/>
    <property type="match status" value="1"/>
</dbReference>
<keyword evidence="6" id="KW-0560">Oxidoreductase</keyword>
<keyword evidence="5" id="KW-0521">NADP</keyword>
<dbReference type="Pfam" id="PF00571">
    <property type="entry name" value="CBS"/>
    <property type="match status" value="2"/>
</dbReference>
<dbReference type="HAMAP" id="MF_02250">
    <property type="entry name" value="GMPR_GuaB1"/>
    <property type="match status" value="1"/>
</dbReference>
<dbReference type="SUPFAM" id="SSF53756">
    <property type="entry name" value="UDP-Glycosyltransferase/glycogen phosphorylase"/>
    <property type="match status" value="1"/>
</dbReference>